<proteinExistence type="inferred from homology"/>
<name>A0A6V8KCB6_9ACTN</name>
<dbReference type="GO" id="GO:0016705">
    <property type="term" value="F:oxidoreductase activity, acting on paired donors, with incorporation or reduction of molecular oxygen"/>
    <property type="evidence" value="ECO:0007669"/>
    <property type="project" value="InterPro"/>
</dbReference>
<gene>
    <name evidence="7" type="ORF">Phou_055940</name>
</gene>
<protein>
    <submittedName>
        <fullName evidence="7">Cytochrome P450</fullName>
    </submittedName>
</protein>
<dbReference type="GO" id="GO:0004497">
    <property type="term" value="F:monooxygenase activity"/>
    <property type="evidence" value="ECO:0007669"/>
    <property type="project" value="UniProtKB-KW"/>
</dbReference>
<sequence>MLDEAQQVLDWPFPRPSNGHVPHILAELREAPPCVIRIPAGAVPSRRAWLVTRYPDVTQALKDPRLSVDETLPGAPVRIQLPPGEKPSSFLRADDPEHDRLRGMVVSEFTARRVRTMGPAIERLINELLDDFESKPRPADLQDAFTRQLPTLVIARLVGVPDEESPFFVESTRVSISQGNPQRSYAAFMTMSERLRELAAERAADPKDDVMSRLAVNYMAKGELTMDELVALVRLLLIAGHETTTNQIALNVLSMLLDDELRDAVMANDGALIPQFVEEALRFWSISQDGILRMALEDMELGGVQMKKGDAVVISIPSANHDESKFPDPGHIDVHRDTHGHMQWGNGPHYCTGAPLARLEMQLAVKILFQRFPTLKLAIDKPDGLFRRETVFHGVYELPVTW</sequence>
<reference evidence="7 8" key="2">
    <citation type="submission" date="2020-03" db="EMBL/GenBank/DDBJ databases">
        <authorList>
            <person name="Ichikawa N."/>
            <person name="Kimura A."/>
            <person name="Kitahashi Y."/>
            <person name="Uohara A."/>
        </authorList>
    </citation>
    <scope>NUCLEOTIDE SEQUENCE [LARGE SCALE GENOMIC DNA]</scope>
    <source>
        <strain evidence="7 8">NBRC 108639</strain>
    </source>
</reference>
<evidence type="ECO:0000256" key="5">
    <source>
        <dbReference type="ARBA" id="ARBA00023004"/>
    </source>
</evidence>
<dbReference type="FunFam" id="1.10.630.10:FF:000018">
    <property type="entry name" value="Cytochrome P450 monooxygenase"/>
    <property type="match status" value="1"/>
</dbReference>
<keyword evidence="6" id="KW-0503">Monooxygenase</keyword>
<dbReference type="Pfam" id="PF00067">
    <property type="entry name" value="p450"/>
    <property type="match status" value="1"/>
</dbReference>
<reference evidence="7 8" key="1">
    <citation type="submission" date="2020-03" db="EMBL/GenBank/DDBJ databases">
        <title>Whole genome shotgun sequence of Phytohabitans houttuyneae NBRC 108639.</title>
        <authorList>
            <person name="Komaki H."/>
            <person name="Tamura T."/>
        </authorList>
    </citation>
    <scope>NUCLEOTIDE SEQUENCE [LARGE SCALE GENOMIC DNA]</scope>
    <source>
        <strain evidence="7 8">NBRC 108639</strain>
    </source>
</reference>
<evidence type="ECO:0000256" key="3">
    <source>
        <dbReference type="ARBA" id="ARBA00022723"/>
    </source>
</evidence>
<dbReference type="PRINTS" id="PR00385">
    <property type="entry name" value="P450"/>
</dbReference>
<dbReference type="InterPro" id="IPR002397">
    <property type="entry name" value="Cyt_P450_B"/>
</dbReference>
<dbReference type="PANTHER" id="PTHR46696">
    <property type="entry name" value="P450, PUTATIVE (EUROFUNG)-RELATED"/>
    <property type="match status" value="1"/>
</dbReference>
<dbReference type="GO" id="GO:0017000">
    <property type="term" value="P:antibiotic biosynthetic process"/>
    <property type="evidence" value="ECO:0007669"/>
    <property type="project" value="UniProtKB-ARBA"/>
</dbReference>
<dbReference type="EMBL" id="BLPF01000002">
    <property type="protein sequence ID" value="GFJ81414.1"/>
    <property type="molecule type" value="Genomic_DNA"/>
</dbReference>
<keyword evidence="3" id="KW-0479">Metal-binding</keyword>
<dbReference type="AlphaFoldDB" id="A0A6V8KCB6"/>
<dbReference type="InterPro" id="IPR036396">
    <property type="entry name" value="Cyt_P450_sf"/>
</dbReference>
<organism evidence="7 8">
    <name type="scientific">Phytohabitans houttuyneae</name>
    <dbReference type="NCBI Taxonomy" id="1076126"/>
    <lineage>
        <taxon>Bacteria</taxon>
        <taxon>Bacillati</taxon>
        <taxon>Actinomycetota</taxon>
        <taxon>Actinomycetes</taxon>
        <taxon>Micromonosporales</taxon>
        <taxon>Micromonosporaceae</taxon>
    </lineage>
</organism>
<dbReference type="SUPFAM" id="SSF48264">
    <property type="entry name" value="Cytochrome P450"/>
    <property type="match status" value="1"/>
</dbReference>
<evidence type="ECO:0000256" key="1">
    <source>
        <dbReference type="ARBA" id="ARBA00010617"/>
    </source>
</evidence>
<dbReference type="Gene3D" id="1.10.630.10">
    <property type="entry name" value="Cytochrome P450"/>
    <property type="match status" value="1"/>
</dbReference>
<evidence type="ECO:0000313" key="7">
    <source>
        <dbReference type="EMBL" id="GFJ81414.1"/>
    </source>
</evidence>
<dbReference type="GO" id="GO:0005506">
    <property type="term" value="F:iron ion binding"/>
    <property type="evidence" value="ECO:0007669"/>
    <property type="project" value="InterPro"/>
</dbReference>
<accession>A0A6V8KCB6</accession>
<keyword evidence="4" id="KW-0560">Oxidoreductase</keyword>
<evidence type="ECO:0000256" key="2">
    <source>
        <dbReference type="ARBA" id="ARBA00022617"/>
    </source>
</evidence>
<comment type="similarity">
    <text evidence="1">Belongs to the cytochrome P450 family.</text>
</comment>
<dbReference type="PANTHER" id="PTHR46696:SF1">
    <property type="entry name" value="CYTOCHROME P450 YJIB-RELATED"/>
    <property type="match status" value="1"/>
</dbReference>
<keyword evidence="2" id="KW-0349">Heme</keyword>
<comment type="caution">
    <text evidence="7">The sequence shown here is derived from an EMBL/GenBank/DDBJ whole genome shotgun (WGS) entry which is preliminary data.</text>
</comment>
<dbReference type="GO" id="GO:0020037">
    <property type="term" value="F:heme binding"/>
    <property type="evidence" value="ECO:0007669"/>
    <property type="project" value="InterPro"/>
</dbReference>
<evidence type="ECO:0000256" key="4">
    <source>
        <dbReference type="ARBA" id="ARBA00023002"/>
    </source>
</evidence>
<dbReference type="Proteomes" id="UP000482800">
    <property type="component" value="Unassembled WGS sequence"/>
</dbReference>
<dbReference type="CDD" id="cd11030">
    <property type="entry name" value="CYP105-like"/>
    <property type="match status" value="1"/>
</dbReference>
<evidence type="ECO:0000313" key="8">
    <source>
        <dbReference type="Proteomes" id="UP000482800"/>
    </source>
</evidence>
<keyword evidence="8" id="KW-1185">Reference proteome</keyword>
<dbReference type="PRINTS" id="PR00359">
    <property type="entry name" value="BP450"/>
</dbReference>
<evidence type="ECO:0000256" key="6">
    <source>
        <dbReference type="ARBA" id="ARBA00023033"/>
    </source>
</evidence>
<keyword evidence="5" id="KW-0408">Iron</keyword>
<dbReference type="InterPro" id="IPR001128">
    <property type="entry name" value="Cyt_P450"/>
</dbReference>